<reference evidence="1 2" key="1">
    <citation type="journal article" date="2019" name="Int. J. Syst. Evol. Microbiol.">
        <title>The Global Catalogue of Microorganisms (GCM) 10K type strain sequencing project: providing services to taxonomists for standard genome sequencing and annotation.</title>
        <authorList>
            <consortium name="The Broad Institute Genomics Platform"/>
            <consortium name="The Broad Institute Genome Sequencing Center for Infectious Disease"/>
            <person name="Wu L."/>
            <person name="Ma J."/>
        </authorList>
    </citation>
    <scope>NUCLEOTIDE SEQUENCE [LARGE SCALE GENOMIC DNA]</scope>
    <source>
        <strain evidence="1 2">JCM 6924</strain>
    </source>
</reference>
<name>A0ABN3NT51_9ACTN</name>
<evidence type="ECO:0000313" key="1">
    <source>
        <dbReference type="EMBL" id="GAA2532113.1"/>
    </source>
</evidence>
<dbReference type="Proteomes" id="UP001501095">
    <property type="component" value="Unassembled WGS sequence"/>
</dbReference>
<sequence length="66" mass="7194">MVGRAFPPYAATVTRAVLAIQPEARTTGAVRVSRQDLVRVLDAVQPAGDVDERDAWRAAECSRRLS</sequence>
<dbReference type="EMBL" id="BAAATM010000009">
    <property type="protein sequence ID" value="GAA2532113.1"/>
    <property type="molecule type" value="Genomic_DNA"/>
</dbReference>
<gene>
    <name evidence="1" type="ORF">GCM10010423_29690</name>
</gene>
<keyword evidence="2" id="KW-1185">Reference proteome</keyword>
<comment type="caution">
    <text evidence="1">The sequence shown here is derived from an EMBL/GenBank/DDBJ whole genome shotgun (WGS) entry which is preliminary data.</text>
</comment>
<organism evidence="1 2">
    <name type="scientific">Streptomyces levis</name>
    <dbReference type="NCBI Taxonomy" id="285566"/>
    <lineage>
        <taxon>Bacteria</taxon>
        <taxon>Bacillati</taxon>
        <taxon>Actinomycetota</taxon>
        <taxon>Actinomycetes</taxon>
        <taxon>Kitasatosporales</taxon>
        <taxon>Streptomycetaceae</taxon>
        <taxon>Streptomyces</taxon>
    </lineage>
</organism>
<protein>
    <submittedName>
        <fullName evidence="1">Uncharacterized protein</fullName>
    </submittedName>
</protein>
<evidence type="ECO:0000313" key="2">
    <source>
        <dbReference type="Proteomes" id="UP001501095"/>
    </source>
</evidence>
<proteinExistence type="predicted"/>
<accession>A0ABN3NT51</accession>